<dbReference type="EMBL" id="FN653342">
    <property type="protein sequence ID" value="CBY14759.1"/>
    <property type="molecule type" value="Genomic_DNA"/>
</dbReference>
<dbReference type="Proteomes" id="UP000001307">
    <property type="component" value="Unassembled WGS sequence"/>
</dbReference>
<dbReference type="InParanoid" id="E4XYP7"/>
<evidence type="ECO:0000313" key="4">
    <source>
        <dbReference type="Proteomes" id="UP000001307"/>
    </source>
</evidence>
<organism evidence="3">
    <name type="scientific">Oikopleura dioica</name>
    <name type="common">Tunicate</name>
    <dbReference type="NCBI Taxonomy" id="34765"/>
    <lineage>
        <taxon>Eukaryota</taxon>
        <taxon>Metazoa</taxon>
        <taxon>Chordata</taxon>
        <taxon>Tunicata</taxon>
        <taxon>Appendicularia</taxon>
        <taxon>Copelata</taxon>
        <taxon>Oikopleuridae</taxon>
        <taxon>Oikopleura</taxon>
    </lineage>
</organism>
<feature type="compositionally biased region" description="Basic and acidic residues" evidence="2">
    <location>
        <begin position="228"/>
        <end position="245"/>
    </location>
</feature>
<feature type="region of interest" description="Disordered" evidence="2">
    <location>
        <begin position="224"/>
        <end position="245"/>
    </location>
</feature>
<accession>E4XYP7</accession>
<evidence type="ECO:0000256" key="2">
    <source>
        <dbReference type="SAM" id="MobiDB-lite"/>
    </source>
</evidence>
<feature type="coiled-coil region" evidence="1">
    <location>
        <begin position="171"/>
        <end position="216"/>
    </location>
</feature>
<dbReference type="AlphaFoldDB" id="E4XYP7"/>
<keyword evidence="4" id="KW-1185">Reference proteome</keyword>
<evidence type="ECO:0000313" key="3">
    <source>
        <dbReference type="EMBL" id="CBY14759.1"/>
    </source>
</evidence>
<name>E4XYP7_OIKDI</name>
<gene>
    <name evidence="3" type="ORF">GSOID_T00009833001</name>
</gene>
<protein>
    <submittedName>
        <fullName evidence="3">Uncharacterized protein</fullName>
    </submittedName>
</protein>
<sequence length="504" mass="57559">MWSDGAASSAPASSCGCEDDLRQIQYLRVAEQSTSVFSDKSCHLVNSLKSRINLATVSSSPRRHNIEYISGSLGRKPRVPPKPCPSQIALVEAIKTLNVLAESLHKETKCLRGEICELYDKFEEDDQIAASKDEQQQHQLSDLSRYVKILEYRLLKAQKLDELSSVDAEAHLNLQNEVERLEMRARADQEELYLQILQLRTNERALKEDNKRLLNQLDHLSLHGRSVNPDREEGPIAPEYRSESDKANGLLQAEIEVLKESLHEMHKLNNDLKDKLMIYQQSRSSSYEEPILISQLRQLEQDNEDLKTKLNYLQSTDTEFLEEEMLVLQSTVKELEIENDRLKRLSNPNMADLQPLQNELQKLKNENANLRSGVQNKIHLKSAIRSMLSDQTLHRSSSSERSFIARRGIFELLPVLSVREEVFRVQRLSNKLLSALRKQQTDFPLTAISAEARALAAETALLVKKYGVLEEQVQTLIKELKQVQMAPSHVSNSSKDINDDEFIV</sequence>
<evidence type="ECO:0000256" key="1">
    <source>
        <dbReference type="SAM" id="Coils"/>
    </source>
</evidence>
<proteinExistence type="predicted"/>
<reference evidence="3" key="1">
    <citation type="journal article" date="2010" name="Science">
        <title>Plasticity of animal genome architecture unmasked by rapid evolution of a pelagic tunicate.</title>
        <authorList>
            <person name="Denoeud F."/>
            <person name="Henriet S."/>
            <person name="Mungpakdee S."/>
            <person name="Aury J.M."/>
            <person name="Da Silva C."/>
            <person name="Brinkmann H."/>
            <person name="Mikhaleva J."/>
            <person name="Olsen L.C."/>
            <person name="Jubin C."/>
            <person name="Canestro C."/>
            <person name="Bouquet J.M."/>
            <person name="Danks G."/>
            <person name="Poulain J."/>
            <person name="Campsteijn C."/>
            <person name="Adamski M."/>
            <person name="Cross I."/>
            <person name="Yadetie F."/>
            <person name="Muffato M."/>
            <person name="Louis A."/>
            <person name="Butcher S."/>
            <person name="Tsagkogeorga G."/>
            <person name="Konrad A."/>
            <person name="Singh S."/>
            <person name="Jensen M.F."/>
            <person name="Cong E.H."/>
            <person name="Eikeseth-Otteraa H."/>
            <person name="Noel B."/>
            <person name="Anthouard V."/>
            <person name="Porcel B.M."/>
            <person name="Kachouri-Lafond R."/>
            <person name="Nishino A."/>
            <person name="Ugolini M."/>
            <person name="Chourrout P."/>
            <person name="Nishida H."/>
            <person name="Aasland R."/>
            <person name="Huzurbazar S."/>
            <person name="Westhof E."/>
            <person name="Delsuc F."/>
            <person name="Lehrach H."/>
            <person name="Reinhardt R."/>
            <person name="Weissenbach J."/>
            <person name="Roy S.W."/>
            <person name="Artiguenave F."/>
            <person name="Postlethwait J.H."/>
            <person name="Manak J.R."/>
            <person name="Thompson E.M."/>
            <person name="Jaillon O."/>
            <person name="Du Pasquier L."/>
            <person name="Boudinot P."/>
            <person name="Liberles D.A."/>
            <person name="Volff J.N."/>
            <person name="Philippe H."/>
            <person name="Lenhard B."/>
            <person name="Roest Crollius H."/>
            <person name="Wincker P."/>
            <person name="Chourrout D."/>
        </authorList>
    </citation>
    <scope>NUCLEOTIDE SEQUENCE [LARGE SCALE GENOMIC DNA]</scope>
</reference>
<feature type="coiled-coil region" evidence="1">
    <location>
        <begin position="255"/>
        <end position="373"/>
    </location>
</feature>
<keyword evidence="1" id="KW-0175">Coiled coil</keyword>